<dbReference type="SUPFAM" id="SSF48452">
    <property type="entry name" value="TPR-like"/>
    <property type="match status" value="2"/>
</dbReference>
<dbReference type="InterPro" id="IPR011990">
    <property type="entry name" value="TPR-like_helical_dom_sf"/>
</dbReference>
<evidence type="ECO:0000313" key="2">
    <source>
        <dbReference type="EMBL" id="OGK03258.1"/>
    </source>
</evidence>
<organism evidence="2 3">
    <name type="scientific">Candidatus Raymondbacteria bacterium RIFOXYD12_FULL_49_13</name>
    <dbReference type="NCBI Taxonomy" id="1817890"/>
    <lineage>
        <taxon>Bacteria</taxon>
        <taxon>Raymondiibacteriota</taxon>
    </lineage>
</organism>
<dbReference type="InterPro" id="IPR019734">
    <property type="entry name" value="TPR_rpt"/>
</dbReference>
<name>A0A1F7F9K1_UNCRA</name>
<accession>A0A1F7F9K1</accession>
<dbReference type="Gene3D" id="2.40.160.60">
    <property type="entry name" value="Outer membrane protein transport protein (OMPP1/FadL/TodX)"/>
    <property type="match status" value="1"/>
</dbReference>
<dbReference type="SUPFAM" id="SSF56935">
    <property type="entry name" value="Porins"/>
    <property type="match status" value="1"/>
</dbReference>
<dbReference type="AlphaFoldDB" id="A0A1F7F9K1"/>
<comment type="caution">
    <text evidence="2">The sequence shown here is derived from an EMBL/GenBank/DDBJ whole genome shotgun (WGS) entry which is preliminary data.</text>
</comment>
<keyword evidence="1" id="KW-0802">TPR repeat</keyword>
<evidence type="ECO:0000256" key="1">
    <source>
        <dbReference type="PROSITE-ProRule" id="PRU00339"/>
    </source>
</evidence>
<sequence length="806" mass="91822">MKSIETHTSGFQRFLAVCALLAVFAAPSQGAMGYGAGGIPGLILTSDLLANFSDFSSAYLNPALLTGIDQGEFNAGINTWGKGSGTVWSPKYLTVSLPLDLDHTVALSFMQVGLSGIQRTDNKGIAISGQYTDYSEIALQASYAYRLLPMLSVGANATMIRPTSTEVGAFGFTTDLGIRFHPIDDYLLGKFSLGLNLQNIYFIEALPDTLSGEFNKYPLNIHMQVHWYNEYYRPFFERFEVSFNCAVMDLITEAQNFGDPASTERISNAADAQAALRAKQEQVKNISFVYGVHAKWFPFKFFGIGSGIKTNGVIPIGISFNWKRINFIKRFQLDYDFGYATENEQPNDSKFSHVVRLGFRFGKTREEAVSERWYRQLMREPQNDFNEAMRLYLAKKYWLASFAFGKVIAKWPSFSKVDVATFYMGKSYEYLHMYDVAREIYSTGLKKYTTSDFRPKFIFQIQNLDYKTMDFENALKNYGFIMNLYKDSDIAPDADYVAGQIYYDKKDHQDAINVLATIDQTNENYLYAQYTLAMIEVHRKNLNGALEYLNNIISVDSLKTISEKSLRELAFVKMGHIFFEQGNLKNAYGCYSRVSNSSRFYDEALLGLAWTNVKGGVPEAYTKAIQTADNLISARPQSSLVAEAYLLMGYGFTLLEQYDKAVPVYKKCIEICDAKYLSRDEFQARESQHSGAMNQYNDFQKKALNIALRKPTPALVAQKDAMTPEWQKFDEEIRNFDVFQIDAQKQFSFKRSSIQLKNQAEYALATALHLQETQKKRAIMRDTQDKTKQIDKEMEDLQKQLKEMEE</sequence>
<evidence type="ECO:0000313" key="3">
    <source>
        <dbReference type="Proteomes" id="UP000179243"/>
    </source>
</evidence>
<dbReference type="Proteomes" id="UP000179243">
    <property type="component" value="Unassembled WGS sequence"/>
</dbReference>
<dbReference type="Gene3D" id="1.25.40.10">
    <property type="entry name" value="Tetratricopeptide repeat domain"/>
    <property type="match status" value="3"/>
</dbReference>
<gene>
    <name evidence="2" type="ORF">A2519_13100</name>
</gene>
<proteinExistence type="predicted"/>
<dbReference type="SMART" id="SM00028">
    <property type="entry name" value="TPR"/>
    <property type="match status" value="4"/>
</dbReference>
<dbReference type="EMBL" id="MFYX01000092">
    <property type="protein sequence ID" value="OGK03258.1"/>
    <property type="molecule type" value="Genomic_DNA"/>
</dbReference>
<dbReference type="PROSITE" id="PS50005">
    <property type="entry name" value="TPR"/>
    <property type="match status" value="1"/>
</dbReference>
<feature type="repeat" description="TPR" evidence="1">
    <location>
        <begin position="642"/>
        <end position="675"/>
    </location>
</feature>
<protein>
    <submittedName>
        <fullName evidence="2">Uncharacterized protein</fullName>
    </submittedName>
</protein>
<reference evidence="2 3" key="1">
    <citation type="journal article" date="2016" name="Nat. Commun.">
        <title>Thousands of microbial genomes shed light on interconnected biogeochemical processes in an aquifer system.</title>
        <authorList>
            <person name="Anantharaman K."/>
            <person name="Brown C.T."/>
            <person name="Hug L.A."/>
            <person name="Sharon I."/>
            <person name="Castelle C.J."/>
            <person name="Probst A.J."/>
            <person name="Thomas B.C."/>
            <person name="Singh A."/>
            <person name="Wilkins M.J."/>
            <person name="Karaoz U."/>
            <person name="Brodie E.L."/>
            <person name="Williams K.H."/>
            <person name="Hubbard S.S."/>
            <person name="Banfield J.F."/>
        </authorList>
    </citation>
    <scope>NUCLEOTIDE SEQUENCE [LARGE SCALE GENOMIC DNA]</scope>
</reference>